<dbReference type="SUPFAM" id="SSF81296">
    <property type="entry name" value="E set domains"/>
    <property type="match status" value="1"/>
</dbReference>
<organism evidence="2">
    <name type="scientific">Clastoptera arizonana</name>
    <name type="common">Arizona spittle bug</name>
    <dbReference type="NCBI Taxonomy" id="38151"/>
    <lineage>
        <taxon>Eukaryota</taxon>
        <taxon>Metazoa</taxon>
        <taxon>Ecdysozoa</taxon>
        <taxon>Arthropoda</taxon>
        <taxon>Hexapoda</taxon>
        <taxon>Insecta</taxon>
        <taxon>Pterygota</taxon>
        <taxon>Neoptera</taxon>
        <taxon>Paraneoptera</taxon>
        <taxon>Hemiptera</taxon>
        <taxon>Auchenorrhyncha</taxon>
        <taxon>Cercopoidea</taxon>
        <taxon>Clastopteridae</taxon>
        <taxon>Clastoptera</taxon>
    </lineage>
</organism>
<evidence type="ECO:0000256" key="1">
    <source>
        <dbReference type="SAM" id="MobiDB-lite"/>
    </source>
</evidence>
<feature type="region of interest" description="Disordered" evidence="1">
    <location>
        <begin position="55"/>
        <end position="77"/>
    </location>
</feature>
<proteinExistence type="predicted"/>
<dbReference type="AlphaFoldDB" id="A0A1B6D017"/>
<sequence length="118" mass="13468">MYIFLFYYLVTSSKNTYILYVEIKFVCENNYNFHTLSLIFRDLVAELPFILMHPKPEDEPQALPGRDSPSKATTDSVPVDTNLIQLDADTSNGLVDPDDDIIFEDFARLRLKAGESEA</sequence>
<accession>A0A1B6D017</accession>
<gene>
    <name evidence="2" type="ORF">g.20777</name>
</gene>
<dbReference type="Gene3D" id="2.60.40.640">
    <property type="match status" value="1"/>
</dbReference>
<dbReference type="InterPro" id="IPR014756">
    <property type="entry name" value="Ig_E-set"/>
</dbReference>
<dbReference type="InterPro" id="IPR014752">
    <property type="entry name" value="Arrestin-like_C"/>
</dbReference>
<name>A0A1B6D017_9HEMI</name>
<dbReference type="EMBL" id="GEDC01018282">
    <property type="protein sequence ID" value="JAS19016.1"/>
    <property type="molecule type" value="Transcribed_RNA"/>
</dbReference>
<evidence type="ECO:0000313" key="2">
    <source>
        <dbReference type="EMBL" id="JAS19016.1"/>
    </source>
</evidence>
<reference evidence="2" key="1">
    <citation type="submission" date="2015-12" db="EMBL/GenBank/DDBJ databases">
        <title>De novo transcriptome assembly of four potential Pierce s Disease insect vectors from Arizona vineyards.</title>
        <authorList>
            <person name="Tassone E.E."/>
        </authorList>
    </citation>
    <scope>NUCLEOTIDE SEQUENCE</scope>
</reference>
<protein>
    <submittedName>
        <fullName evidence="2">Uncharacterized protein</fullName>
    </submittedName>
</protein>